<dbReference type="Gene3D" id="3.40.50.620">
    <property type="entry name" value="HUPs"/>
    <property type="match status" value="1"/>
</dbReference>
<dbReference type="AlphaFoldDB" id="A0A1W1WYR1"/>
<dbReference type="PRINTS" id="PR01438">
    <property type="entry name" value="UNVRSLSTRESS"/>
</dbReference>
<dbReference type="PANTHER" id="PTHR46268:SF6">
    <property type="entry name" value="UNIVERSAL STRESS PROTEIN UP12"/>
    <property type="match status" value="1"/>
</dbReference>
<keyword evidence="2" id="KW-0963">Cytoplasm</keyword>
<proteinExistence type="inferred from homology"/>
<dbReference type="SUPFAM" id="SSF52402">
    <property type="entry name" value="Adenine nucleotide alpha hydrolases-like"/>
    <property type="match status" value="1"/>
</dbReference>
<keyword evidence="5" id="KW-1185">Reference proteome</keyword>
<dbReference type="PANTHER" id="PTHR46268">
    <property type="entry name" value="STRESS RESPONSE PROTEIN NHAX"/>
    <property type="match status" value="1"/>
</dbReference>
<dbReference type="PIRSF" id="PIRSF006276">
    <property type="entry name" value="UspA"/>
    <property type="match status" value="1"/>
</dbReference>
<name>A0A1W1WYR1_9BACT</name>
<dbReference type="RefSeq" id="WP_084055638.1">
    <property type="nucleotide sequence ID" value="NZ_FWXF01000001.1"/>
</dbReference>
<gene>
    <name evidence="4" type="ORF">SAMN02746041_00158</name>
</gene>
<dbReference type="EMBL" id="FWXF01000001">
    <property type="protein sequence ID" value="SMC16753.1"/>
    <property type="molecule type" value="Genomic_DNA"/>
</dbReference>
<dbReference type="GO" id="GO:0005737">
    <property type="term" value="C:cytoplasm"/>
    <property type="evidence" value="ECO:0007669"/>
    <property type="project" value="UniProtKB-SubCell"/>
</dbReference>
<protein>
    <recommendedName>
        <fullName evidence="2">Universal stress protein</fullName>
    </recommendedName>
</protein>
<dbReference type="OrthoDB" id="9788959at2"/>
<dbReference type="CDD" id="cd00293">
    <property type="entry name" value="USP-like"/>
    <property type="match status" value="1"/>
</dbReference>
<organism evidence="4 5">
    <name type="scientific">Desulfacinum hydrothermale DSM 13146</name>
    <dbReference type="NCBI Taxonomy" id="1121390"/>
    <lineage>
        <taxon>Bacteria</taxon>
        <taxon>Pseudomonadati</taxon>
        <taxon>Thermodesulfobacteriota</taxon>
        <taxon>Syntrophobacteria</taxon>
        <taxon>Syntrophobacterales</taxon>
        <taxon>Syntrophobacteraceae</taxon>
        <taxon>Desulfacinum</taxon>
    </lineage>
</organism>
<dbReference type="STRING" id="1121390.SAMN02746041_00158"/>
<evidence type="ECO:0000256" key="1">
    <source>
        <dbReference type="ARBA" id="ARBA00008791"/>
    </source>
</evidence>
<accession>A0A1W1WYR1</accession>
<evidence type="ECO:0000259" key="3">
    <source>
        <dbReference type="Pfam" id="PF00582"/>
    </source>
</evidence>
<dbReference type="Proteomes" id="UP000192783">
    <property type="component" value="Unassembled WGS sequence"/>
</dbReference>
<dbReference type="InterPro" id="IPR014729">
    <property type="entry name" value="Rossmann-like_a/b/a_fold"/>
</dbReference>
<reference evidence="4 5" key="1">
    <citation type="submission" date="2017-04" db="EMBL/GenBank/DDBJ databases">
        <authorList>
            <person name="Afonso C.L."/>
            <person name="Miller P.J."/>
            <person name="Scott M.A."/>
            <person name="Spackman E."/>
            <person name="Goraichik I."/>
            <person name="Dimitrov K.M."/>
            <person name="Suarez D.L."/>
            <person name="Swayne D.E."/>
        </authorList>
    </citation>
    <scope>NUCLEOTIDE SEQUENCE [LARGE SCALE GENOMIC DNA]</scope>
    <source>
        <strain evidence="4 5">DSM 13146</strain>
    </source>
</reference>
<dbReference type="InterPro" id="IPR006015">
    <property type="entry name" value="Universal_stress_UspA"/>
</dbReference>
<dbReference type="Pfam" id="PF00582">
    <property type="entry name" value="Usp"/>
    <property type="match status" value="1"/>
</dbReference>
<feature type="domain" description="UspA" evidence="3">
    <location>
        <begin position="1"/>
        <end position="141"/>
    </location>
</feature>
<evidence type="ECO:0000256" key="2">
    <source>
        <dbReference type="PIRNR" id="PIRNR006276"/>
    </source>
</evidence>
<dbReference type="InterPro" id="IPR006016">
    <property type="entry name" value="UspA"/>
</dbReference>
<evidence type="ECO:0000313" key="5">
    <source>
        <dbReference type="Proteomes" id="UP000192783"/>
    </source>
</evidence>
<evidence type="ECO:0000313" key="4">
    <source>
        <dbReference type="EMBL" id="SMC16753.1"/>
    </source>
</evidence>
<comment type="subcellular location">
    <subcellularLocation>
        <location evidence="2">Cytoplasm</location>
    </subcellularLocation>
</comment>
<sequence>MFKKILFPVDLSDVSPQVVPVVREMASRFDAQVHVLFVARVFEHLGSLYVPRPSIRKFESEILEGAEKKLDEFVTEELEGVDVVSRVVSGDPAEEILRYADGSQVDLIIMGTHGRKGLERVIFGSVAERVVKGASIPVLTVNPYKEANSEA</sequence>
<comment type="similarity">
    <text evidence="1 2">Belongs to the universal stress protein A family.</text>
</comment>